<organism evidence="2 3">
    <name type="scientific">Edaphochlamys debaryana</name>
    <dbReference type="NCBI Taxonomy" id="47281"/>
    <lineage>
        <taxon>Eukaryota</taxon>
        <taxon>Viridiplantae</taxon>
        <taxon>Chlorophyta</taxon>
        <taxon>core chlorophytes</taxon>
        <taxon>Chlorophyceae</taxon>
        <taxon>CS clade</taxon>
        <taxon>Chlamydomonadales</taxon>
        <taxon>Chlamydomonadales incertae sedis</taxon>
        <taxon>Edaphochlamys</taxon>
    </lineage>
</organism>
<dbReference type="Proteomes" id="UP000612055">
    <property type="component" value="Unassembled WGS sequence"/>
</dbReference>
<evidence type="ECO:0000313" key="3">
    <source>
        <dbReference type="Proteomes" id="UP000612055"/>
    </source>
</evidence>
<name>A0A836C0A6_9CHLO</name>
<feature type="region of interest" description="Disordered" evidence="1">
    <location>
        <begin position="95"/>
        <end position="116"/>
    </location>
</feature>
<dbReference type="AlphaFoldDB" id="A0A836C0A6"/>
<feature type="compositionally biased region" description="Pro residues" evidence="1">
    <location>
        <begin position="508"/>
        <end position="526"/>
    </location>
</feature>
<dbReference type="GO" id="GO:0004620">
    <property type="term" value="F:phospholipase activity"/>
    <property type="evidence" value="ECO:0007669"/>
    <property type="project" value="TreeGrafter"/>
</dbReference>
<evidence type="ECO:0000313" key="2">
    <source>
        <dbReference type="EMBL" id="KAG2495520.1"/>
    </source>
</evidence>
<proteinExistence type="predicted"/>
<protein>
    <submittedName>
        <fullName evidence="2">Uncharacterized protein</fullName>
    </submittedName>
</protein>
<feature type="region of interest" description="Disordered" evidence="1">
    <location>
        <begin position="508"/>
        <end position="578"/>
    </location>
</feature>
<feature type="region of interest" description="Disordered" evidence="1">
    <location>
        <begin position="175"/>
        <end position="209"/>
    </location>
</feature>
<dbReference type="OrthoDB" id="549039at2759"/>
<feature type="compositionally biased region" description="Low complexity" evidence="1">
    <location>
        <begin position="186"/>
        <end position="196"/>
    </location>
</feature>
<keyword evidence="3" id="KW-1185">Reference proteome</keyword>
<sequence>MKALTLAQRRQLLCLSAASGGPLANLRLAVERAGCALTPDVLAAAAGAGQLEACQVLVYELHCPGSPDAISAAARGGHLPCVSWLLRLLAAATPAPPTTSPATSSAPAAPPRPPQLSADVLSAAAEAGQALASELLLRSGACVPTEESVCAALRGGHVSLAERLLCELRASASRRRRQRQLEGNDPLEAQEAQEGQGPEEEEEAEQEGLATADWGGAWAPLGEAELGDLGRALARRGHRALLEALEAAAAGCDLPSLQRLYRAWVPPPAAAAAGAGAAAAANAAAAAAAGPEDLWAGGAGHLVGLGELMPPPPFINPNPNPNPGQGPALVPMAFFLANQLAAAPPAGLAAAQAFVLGEGAKGSMVAAAAASPTPDWQAKVDWLLGPPCFAPPTPAVARAAAAEPDALPRLTWLLRERAFPSSELLLREGAAVDGGTANLAAFSGHVGVLRVLEERSQAGLVRGPTLLALAAVGGHLHALQYLVERARAEALAQALLLAQVEAVLGPFPLAPPPPQPQPQPHAPAPAAPAAGPEAEPELAPPQAEGHGAAAGEDLAMGRQAPAADGDGGNQDPDPVPAGADVAAAADEVGAGAMVGAAAAAVVAAAQALPTLTSGVFSAAASAGKVALVRWLREVGCPWDPVAYETAAHAGSQELAEWLAENGCPMGEDGEPYVRAARNGDVAMMACLRRLGVPWSPSGATFTRALSDSRCELPALVWLREAGVPVDWTAVGGAAEVLRRRGEAASDLAVWLATEERACGGGGGGGAAGMEVEAEAAGEGVEAL</sequence>
<accession>A0A836C0A6</accession>
<dbReference type="GO" id="GO:0030149">
    <property type="term" value="P:sphingolipid catabolic process"/>
    <property type="evidence" value="ECO:0007669"/>
    <property type="project" value="TreeGrafter"/>
</dbReference>
<dbReference type="PANTHER" id="PTHR12393:SF6">
    <property type="entry name" value="SPHINGOMYELIN PHOSPHODIESTERASE 2"/>
    <property type="match status" value="1"/>
</dbReference>
<feature type="compositionally biased region" description="Acidic residues" evidence="1">
    <location>
        <begin position="197"/>
        <end position="206"/>
    </location>
</feature>
<dbReference type="GO" id="GO:0005783">
    <property type="term" value="C:endoplasmic reticulum"/>
    <property type="evidence" value="ECO:0007669"/>
    <property type="project" value="TreeGrafter"/>
</dbReference>
<dbReference type="GO" id="GO:0046513">
    <property type="term" value="P:ceramide biosynthetic process"/>
    <property type="evidence" value="ECO:0007669"/>
    <property type="project" value="TreeGrafter"/>
</dbReference>
<evidence type="ECO:0000256" key="1">
    <source>
        <dbReference type="SAM" id="MobiDB-lite"/>
    </source>
</evidence>
<dbReference type="InterPro" id="IPR036770">
    <property type="entry name" value="Ankyrin_rpt-contain_sf"/>
</dbReference>
<dbReference type="PANTHER" id="PTHR12393">
    <property type="entry name" value="SPHINGOMYELIN PHOSPHODIESTERASE RELATED"/>
    <property type="match status" value="1"/>
</dbReference>
<dbReference type="EMBL" id="JAEHOE010000024">
    <property type="protein sequence ID" value="KAG2495520.1"/>
    <property type="molecule type" value="Genomic_DNA"/>
</dbReference>
<dbReference type="SUPFAM" id="SSF140860">
    <property type="entry name" value="Pseudo ankyrin repeat-like"/>
    <property type="match status" value="1"/>
</dbReference>
<dbReference type="GO" id="GO:0071944">
    <property type="term" value="C:cell periphery"/>
    <property type="evidence" value="ECO:0007669"/>
    <property type="project" value="TreeGrafter"/>
</dbReference>
<gene>
    <name evidence="2" type="ORF">HYH03_006463</name>
</gene>
<dbReference type="Gene3D" id="1.25.40.20">
    <property type="entry name" value="Ankyrin repeat-containing domain"/>
    <property type="match status" value="1"/>
</dbReference>
<reference evidence="2" key="1">
    <citation type="journal article" date="2020" name="bioRxiv">
        <title>Comparative genomics of Chlamydomonas.</title>
        <authorList>
            <person name="Craig R.J."/>
            <person name="Hasan A.R."/>
            <person name="Ness R.W."/>
            <person name="Keightley P.D."/>
        </authorList>
    </citation>
    <scope>NUCLEOTIDE SEQUENCE</scope>
    <source>
        <strain evidence="2">CCAP 11/70</strain>
    </source>
</reference>
<dbReference type="GO" id="GO:0016020">
    <property type="term" value="C:membrane"/>
    <property type="evidence" value="ECO:0007669"/>
    <property type="project" value="TreeGrafter"/>
</dbReference>
<comment type="caution">
    <text evidence="2">The sequence shown here is derived from an EMBL/GenBank/DDBJ whole genome shotgun (WGS) entry which is preliminary data.</text>
</comment>